<reference evidence="3" key="1">
    <citation type="journal article" date="2017" name="Nat. Ecol. Evol.">
        <title>Genome expansion and lineage-specific genetic innovations in the forest pathogenic fungi Armillaria.</title>
        <authorList>
            <person name="Sipos G."/>
            <person name="Prasanna A.N."/>
            <person name="Walter M.C."/>
            <person name="O'Connor E."/>
            <person name="Balint B."/>
            <person name="Krizsan K."/>
            <person name="Kiss B."/>
            <person name="Hess J."/>
            <person name="Varga T."/>
            <person name="Slot J."/>
            <person name="Riley R."/>
            <person name="Boka B."/>
            <person name="Rigling D."/>
            <person name="Barry K."/>
            <person name="Lee J."/>
            <person name="Mihaltcheva S."/>
            <person name="LaButti K."/>
            <person name="Lipzen A."/>
            <person name="Waldron R."/>
            <person name="Moloney N.M."/>
            <person name="Sperisen C."/>
            <person name="Kredics L."/>
            <person name="Vagvoelgyi C."/>
            <person name="Patrignani A."/>
            <person name="Fitzpatrick D."/>
            <person name="Nagy I."/>
            <person name="Doyle S."/>
            <person name="Anderson J.B."/>
            <person name="Grigoriev I.V."/>
            <person name="Gueldener U."/>
            <person name="Muensterkoetter M."/>
            <person name="Nagy L.G."/>
        </authorList>
    </citation>
    <scope>NUCLEOTIDE SEQUENCE [LARGE SCALE GENOMIC DNA]</scope>
    <source>
        <strain evidence="3">Ar21-2</strain>
    </source>
</reference>
<dbReference type="EMBL" id="KZ293653">
    <property type="protein sequence ID" value="PBK95003.1"/>
    <property type="molecule type" value="Genomic_DNA"/>
</dbReference>
<keyword evidence="3" id="KW-1185">Reference proteome</keyword>
<feature type="non-terminal residue" evidence="2">
    <location>
        <position position="88"/>
    </location>
</feature>
<sequence>MQRRHLGLVDFLTQTHVQPLPTTQDDLSHKGRRTPRRIATKGNRETEGTRRGTSLLSIPPQSSAHPFAPDISMEANSKPTWLTGPRVF</sequence>
<feature type="region of interest" description="Disordered" evidence="1">
    <location>
        <begin position="19"/>
        <end position="88"/>
    </location>
</feature>
<evidence type="ECO:0000313" key="3">
    <source>
        <dbReference type="Proteomes" id="UP000217790"/>
    </source>
</evidence>
<dbReference type="Proteomes" id="UP000217790">
    <property type="component" value="Unassembled WGS sequence"/>
</dbReference>
<gene>
    <name evidence="2" type="ORF">ARMGADRAFT_1011817</name>
</gene>
<organism evidence="2 3">
    <name type="scientific">Armillaria gallica</name>
    <name type="common">Bulbous honey fungus</name>
    <name type="synonym">Armillaria bulbosa</name>
    <dbReference type="NCBI Taxonomy" id="47427"/>
    <lineage>
        <taxon>Eukaryota</taxon>
        <taxon>Fungi</taxon>
        <taxon>Dikarya</taxon>
        <taxon>Basidiomycota</taxon>
        <taxon>Agaricomycotina</taxon>
        <taxon>Agaricomycetes</taxon>
        <taxon>Agaricomycetidae</taxon>
        <taxon>Agaricales</taxon>
        <taxon>Marasmiineae</taxon>
        <taxon>Physalacriaceae</taxon>
        <taxon>Armillaria</taxon>
    </lineage>
</organism>
<evidence type="ECO:0000313" key="2">
    <source>
        <dbReference type="EMBL" id="PBK95003.1"/>
    </source>
</evidence>
<feature type="compositionally biased region" description="Basic residues" evidence="1">
    <location>
        <begin position="30"/>
        <end position="39"/>
    </location>
</feature>
<protein>
    <submittedName>
        <fullName evidence="2">Uncharacterized protein</fullName>
    </submittedName>
</protein>
<dbReference type="AlphaFoldDB" id="A0A2H3E362"/>
<proteinExistence type="predicted"/>
<dbReference type="InParanoid" id="A0A2H3E362"/>
<accession>A0A2H3E362</accession>
<name>A0A2H3E362_ARMGA</name>
<evidence type="ECO:0000256" key="1">
    <source>
        <dbReference type="SAM" id="MobiDB-lite"/>
    </source>
</evidence>
<feature type="compositionally biased region" description="Polar residues" evidence="1">
    <location>
        <begin position="51"/>
        <end position="64"/>
    </location>
</feature>